<keyword evidence="1" id="KW-1133">Transmembrane helix</keyword>
<feature type="non-terminal residue" evidence="3">
    <location>
        <position position="302"/>
    </location>
</feature>
<name>A0A9D1SFM9_9FIRM</name>
<sequence length="302" mass="34324">MYCTKCGARISDIAEFCTNCGEKVNGKHESDMPPVSAKCVCPECGAKNDLNAGECIQCEKVIERSRLTFTCPDCGSIMEKGYTVCPVCNFDFRTGRKGVRERFIYRPLSFEGNDPAYSYYGKARRTVNPAPIIICVLVVLFILIFVSCKLFFENRAAQDLYNMAYTAVYDTDMTYISPRTEQIVNSAYDQAQSAFVLNSTKDRIEELKQISDDYIELAEAEDLMESAPFDSILSIQEKVNNIVSLDVKNSARYKAIKPRMENVKFQASNRTWAENKLEELRNNGSETIQSWSRTYLINYYIG</sequence>
<evidence type="ECO:0000313" key="4">
    <source>
        <dbReference type="Proteomes" id="UP000824109"/>
    </source>
</evidence>
<keyword evidence="1" id="KW-0812">Transmembrane</keyword>
<dbReference type="Pfam" id="PF13240">
    <property type="entry name" value="Zn_Ribbon_1"/>
    <property type="match status" value="1"/>
</dbReference>
<dbReference type="AlphaFoldDB" id="A0A9D1SFM9"/>
<evidence type="ECO:0000313" key="3">
    <source>
        <dbReference type="EMBL" id="HIU58416.1"/>
    </source>
</evidence>
<keyword evidence="1" id="KW-0472">Membrane</keyword>
<dbReference type="InterPro" id="IPR026870">
    <property type="entry name" value="Zinc_ribbon_dom"/>
</dbReference>
<proteinExistence type="predicted"/>
<comment type="caution">
    <text evidence="3">The sequence shown here is derived from an EMBL/GenBank/DDBJ whole genome shotgun (WGS) entry which is preliminary data.</text>
</comment>
<protein>
    <submittedName>
        <fullName evidence="3">Zinc ribbon domain-containing protein</fullName>
    </submittedName>
</protein>
<feature type="transmembrane region" description="Helical" evidence="1">
    <location>
        <begin position="132"/>
        <end position="152"/>
    </location>
</feature>
<evidence type="ECO:0000259" key="2">
    <source>
        <dbReference type="Pfam" id="PF13240"/>
    </source>
</evidence>
<evidence type="ECO:0000256" key="1">
    <source>
        <dbReference type="SAM" id="Phobius"/>
    </source>
</evidence>
<reference evidence="3" key="1">
    <citation type="submission" date="2020-10" db="EMBL/GenBank/DDBJ databases">
        <authorList>
            <person name="Gilroy R."/>
        </authorList>
    </citation>
    <scope>NUCLEOTIDE SEQUENCE</scope>
    <source>
        <strain evidence="3">USAMLcec3-3695</strain>
    </source>
</reference>
<feature type="domain" description="Zinc-ribbon" evidence="2">
    <location>
        <begin position="2"/>
        <end position="23"/>
    </location>
</feature>
<organism evidence="3 4">
    <name type="scientific">Candidatus Ornithomonoglobus merdipullorum</name>
    <dbReference type="NCBI Taxonomy" id="2840895"/>
    <lineage>
        <taxon>Bacteria</taxon>
        <taxon>Bacillati</taxon>
        <taxon>Bacillota</taxon>
        <taxon>Clostridia</taxon>
        <taxon>Candidatus Ornithomonoglobus</taxon>
    </lineage>
</organism>
<gene>
    <name evidence="3" type="ORF">IAA61_11480</name>
</gene>
<dbReference type="EMBL" id="DVNB01000120">
    <property type="protein sequence ID" value="HIU58416.1"/>
    <property type="molecule type" value="Genomic_DNA"/>
</dbReference>
<reference evidence="3" key="2">
    <citation type="journal article" date="2021" name="PeerJ">
        <title>Extensive microbial diversity within the chicken gut microbiome revealed by metagenomics and culture.</title>
        <authorList>
            <person name="Gilroy R."/>
            <person name="Ravi A."/>
            <person name="Getino M."/>
            <person name="Pursley I."/>
            <person name="Horton D.L."/>
            <person name="Alikhan N.F."/>
            <person name="Baker D."/>
            <person name="Gharbi K."/>
            <person name="Hall N."/>
            <person name="Watson M."/>
            <person name="Adriaenssens E.M."/>
            <person name="Foster-Nyarko E."/>
            <person name="Jarju S."/>
            <person name="Secka A."/>
            <person name="Antonio M."/>
            <person name="Oren A."/>
            <person name="Chaudhuri R.R."/>
            <person name="La Ragione R."/>
            <person name="Hildebrand F."/>
            <person name="Pallen M.J."/>
        </authorList>
    </citation>
    <scope>NUCLEOTIDE SEQUENCE</scope>
    <source>
        <strain evidence="3">USAMLcec3-3695</strain>
    </source>
</reference>
<dbReference type="Proteomes" id="UP000824109">
    <property type="component" value="Unassembled WGS sequence"/>
</dbReference>
<accession>A0A9D1SFM9</accession>